<evidence type="ECO:0000256" key="4">
    <source>
        <dbReference type="ARBA" id="ARBA00012706"/>
    </source>
</evidence>
<evidence type="ECO:0000256" key="3">
    <source>
        <dbReference type="ARBA" id="ARBA00005641"/>
    </source>
</evidence>
<evidence type="ECO:0000313" key="10">
    <source>
        <dbReference type="Proteomes" id="UP000796880"/>
    </source>
</evidence>
<evidence type="ECO:0000259" key="8">
    <source>
        <dbReference type="Pfam" id="PF26410"/>
    </source>
</evidence>
<keyword evidence="10" id="KW-1185">Reference proteome</keyword>
<dbReference type="InterPro" id="IPR017853">
    <property type="entry name" value="GH"/>
</dbReference>
<evidence type="ECO:0000313" key="9">
    <source>
        <dbReference type="EMBL" id="KAF3451812.1"/>
    </source>
</evidence>
<dbReference type="AlphaFoldDB" id="A0A8K0HFS9"/>
<organism evidence="9 10">
    <name type="scientific">Rhamnella rubrinervis</name>
    <dbReference type="NCBI Taxonomy" id="2594499"/>
    <lineage>
        <taxon>Eukaryota</taxon>
        <taxon>Viridiplantae</taxon>
        <taxon>Streptophyta</taxon>
        <taxon>Embryophyta</taxon>
        <taxon>Tracheophyta</taxon>
        <taxon>Spermatophyta</taxon>
        <taxon>Magnoliopsida</taxon>
        <taxon>eudicotyledons</taxon>
        <taxon>Gunneridae</taxon>
        <taxon>Pentapetalae</taxon>
        <taxon>rosids</taxon>
        <taxon>fabids</taxon>
        <taxon>Rosales</taxon>
        <taxon>Rhamnaceae</taxon>
        <taxon>rhamnoid group</taxon>
        <taxon>Rhamneae</taxon>
        <taxon>Rhamnella</taxon>
    </lineage>
</organism>
<comment type="caution">
    <text evidence="9">The sequence shown here is derived from an EMBL/GenBank/DDBJ whole genome shotgun (WGS) entry which is preliminary data.</text>
</comment>
<dbReference type="EC" id="3.2.1.78" evidence="4"/>
<name>A0A8K0HFS9_9ROSA</name>
<evidence type="ECO:0000256" key="7">
    <source>
        <dbReference type="ARBA" id="ARBA00023295"/>
    </source>
</evidence>
<dbReference type="Proteomes" id="UP000796880">
    <property type="component" value="Unassembled WGS sequence"/>
</dbReference>
<proteinExistence type="inferred from homology"/>
<gene>
    <name evidence="9" type="ORF">FNV43_RR07908</name>
</gene>
<protein>
    <recommendedName>
        <fullName evidence="4">mannan endo-1,4-beta-mannosidase</fullName>
        <ecNumber evidence="4">3.2.1.78</ecNumber>
    </recommendedName>
</protein>
<accession>A0A8K0HFS9</accession>
<dbReference type="PANTHER" id="PTHR31451:SF51">
    <property type="entry name" value="MANNAN ENDO-1,4-BETA-MANNOSIDASE 6"/>
    <property type="match status" value="1"/>
</dbReference>
<reference evidence="9" key="1">
    <citation type="submission" date="2020-03" db="EMBL/GenBank/DDBJ databases">
        <title>A high-quality chromosome-level genome assembly of a woody plant with both climbing and erect habits, Rhamnella rubrinervis.</title>
        <authorList>
            <person name="Lu Z."/>
            <person name="Yang Y."/>
            <person name="Zhu X."/>
            <person name="Sun Y."/>
        </authorList>
    </citation>
    <scope>NUCLEOTIDE SEQUENCE</scope>
    <source>
        <strain evidence="9">BYM</strain>
        <tissue evidence="9">Leaf</tissue>
    </source>
</reference>
<keyword evidence="7" id="KW-0326">Glycosidase</keyword>
<dbReference type="InterPro" id="IPR001547">
    <property type="entry name" value="Glyco_hydro_5"/>
</dbReference>
<sequence length="434" mass="49025">MEGEWREGRLYPLLGILALGTFLFSTFNDNLTTTFPVLWQPIMGFVGTNSTHFVITDDGRGNQSVVYFNGWNSYWLMEKSVWGPSRSKVSNMLKIGAQMGLTVCRTWAFSDEDGPNALQLSPGVFNERVFRGLDYVIVEARKRGIRLILSLVNNLDAFGGKVRYVRWAQEAGFNVSSSVNDSFFSHSAIKDYYKAYIKAIVTRKNSLSRIKYSEEPAIFAWELINEPRCSSNSSASVLQAWITEMAVYIKSLDQKHLVTVGLEGFYGPKTAERSGVNPGEWAASLGTDFIQNSAINSIDFASVHAYPDSWIKHTDLEAKEKFLSIWMDAHISDGESVLKKPVLFTEVGFPLPINEKEHDRMLKNVYDRIYESAKKREAGAGALIWQLVEEGVEEYADKFSFIPADYPATYKLITQQSCRLRRIFSSSQTNQNSC</sequence>
<dbReference type="GO" id="GO:0016985">
    <property type="term" value="F:mannan endo-1,4-beta-mannosidase activity"/>
    <property type="evidence" value="ECO:0007669"/>
    <property type="project" value="UniProtKB-EC"/>
</dbReference>
<comment type="subcellular location">
    <subcellularLocation>
        <location evidence="2">Secreted</location>
    </subcellularLocation>
</comment>
<evidence type="ECO:0000256" key="1">
    <source>
        <dbReference type="ARBA" id="ARBA00001678"/>
    </source>
</evidence>
<evidence type="ECO:0000256" key="2">
    <source>
        <dbReference type="ARBA" id="ARBA00004613"/>
    </source>
</evidence>
<comment type="similarity">
    <text evidence="3">Belongs to the glycosyl hydrolase 5 (cellulase A) family.</text>
</comment>
<keyword evidence="5" id="KW-0964">Secreted</keyword>
<dbReference type="GO" id="GO:0000272">
    <property type="term" value="P:polysaccharide catabolic process"/>
    <property type="evidence" value="ECO:0007669"/>
    <property type="project" value="InterPro"/>
</dbReference>
<dbReference type="GO" id="GO:0005576">
    <property type="term" value="C:extracellular region"/>
    <property type="evidence" value="ECO:0007669"/>
    <property type="project" value="UniProtKB-SubCell"/>
</dbReference>
<evidence type="ECO:0000256" key="6">
    <source>
        <dbReference type="ARBA" id="ARBA00022801"/>
    </source>
</evidence>
<feature type="domain" description="Glycoside hydrolase family 5" evidence="8">
    <location>
        <begin position="45"/>
        <end position="386"/>
    </location>
</feature>
<dbReference type="SUPFAM" id="SSF51445">
    <property type="entry name" value="(Trans)glycosidases"/>
    <property type="match status" value="1"/>
</dbReference>
<evidence type="ECO:0000256" key="5">
    <source>
        <dbReference type="ARBA" id="ARBA00022525"/>
    </source>
</evidence>
<comment type="catalytic activity">
    <reaction evidence="1">
        <text>Random hydrolysis of (1-&gt;4)-beta-D-mannosidic linkages in mannans, galactomannans and glucomannans.</text>
        <dbReference type="EC" id="3.2.1.78"/>
    </reaction>
</comment>
<dbReference type="FunFam" id="3.20.20.80:FF:000012">
    <property type="entry name" value="Mannan endo-1,4-beta-mannosidase 6"/>
    <property type="match status" value="1"/>
</dbReference>
<dbReference type="PANTHER" id="PTHR31451">
    <property type="match status" value="1"/>
</dbReference>
<dbReference type="Pfam" id="PF26410">
    <property type="entry name" value="GH5_mannosidase"/>
    <property type="match status" value="1"/>
</dbReference>
<dbReference type="OrthoDB" id="406631at2759"/>
<keyword evidence="6" id="KW-0378">Hydrolase</keyword>
<dbReference type="InterPro" id="IPR045053">
    <property type="entry name" value="MAN-like"/>
</dbReference>
<dbReference type="EMBL" id="VOIH02000003">
    <property type="protein sequence ID" value="KAF3451812.1"/>
    <property type="molecule type" value="Genomic_DNA"/>
</dbReference>
<dbReference type="Gene3D" id="3.20.20.80">
    <property type="entry name" value="Glycosidases"/>
    <property type="match status" value="1"/>
</dbReference>